<organism evidence="2 3">
    <name type="scientific">Diaporthe ampelina</name>
    <dbReference type="NCBI Taxonomy" id="1214573"/>
    <lineage>
        <taxon>Eukaryota</taxon>
        <taxon>Fungi</taxon>
        <taxon>Dikarya</taxon>
        <taxon>Ascomycota</taxon>
        <taxon>Pezizomycotina</taxon>
        <taxon>Sordariomycetes</taxon>
        <taxon>Sordariomycetidae</taxon>
        <taxon>Diaporthales</taxon>
        <taxon>Diaporthaceae</taxon>
        <taxon>Diaporthe</taxon>
    </lineage>
</organism>
<accession>A0A0G2FML8</accession>
<dbReference type="Proteomes" id="UP000034680">
    <property type="component" value="Unassembled WGS sequence"/>
</dbReference>
<reference evidence="2 3" key="1">
    <citation type="submission" date="2015-05" db="EMBL/GenBank/DDBJ databases">
        <title>Distinctive expansion of gene families associated with plant cell wall degradation and secondary metabolism in the genomes of grapevine trunk pathogens.</title>
        <authorList>
            <person name="Lawrence D.P."/>
            <person name="Travadon R."/>
            <person name="Rolshausen P.E."/>
            <person name="Baumgartner K."/>
        </authorList>
    </citation>
    <scope>NUCLEOTIDE SEQUENCE [LARGE SCALE GENOMIC DNA]</scope>
    <source>
        <strain evidence="2">DA912</strain>
    </source>
</reference>
<protein>
    <submittedName>
        <fullName evidence="2">Putative het domain protein</fullName>
    </submittedName>
</protein>
<dbReference type="EMBL" id="LCUC01000152">
    <property type="protein sequence ID" value="KKY35607.1"/>
    <property type="molecule type" value="Genomic_DNA"/>
</dbReference>
<proteinExistence type="predicted"/>
<evidence type="ECO:0000256" key="1">
    <source>
        <dbReference type="SAM" id="MobiDB-lite"/>
    </source>
</evidence>
<feature type="region of interest" description="Disordered" evidence="1">
    <location>
        <begin position="609"/>
        <end position="651"/>
    </location>
</feature>
<evidence type="ECO:0000313" key="3">
    <source>
        <dbReference type="Proteomes" id="UP000034680"/>
    </source>
</evidence>
<name>A0A0G2FML8_9PEZI</name>
<feature type="compositionally biased region" description="Acidic residues" evidence="1">
    <location>
        <begin position="632"/>
        <end position="641"/>
    </location>
</feature>
<keyword evidence="3" id="KW-1185">Reference proteome</keyword>
<comment type="caution">
    <text evidence="2">The sequence shown here is derived from an EMBL/GenBank/DDBJ whole genome shotgun (WGS) entry which is preliminary data.</text>
</comment>
<dbReference type="PANTHER" id="PTHR39596">
    <property type="match status" value="1"/>
</dbReference>
<reference evidence="2 3" key="2">
    <citation type="submission" date="2015-05" db="EMBL/GenBank/DDBJ databases">
        <authorList>
            <person name="Morales-Cruz A."/>
            <person name="Amrine K.C."/>
            <person name="Cantu D."/>
        </authorList>
    </citation>
    <scope>NUCLEOTIDE SEQUENCE [LARGE SCALE GENOMIC DNA]</scope>
    <source>
        <strain evidence="2">DA912</strain>
    </source>
</reference>
<dbReference type="PANTHER" id="PTHR39596:SF2">
    <property type="entry name" value="HET DOMAIN PROTEIN (AFU_ORTHOLOGUE AFUA_1G17550)-RELATED"/>
    <property type="match status" value="1"/>
</dbReference>
<gene>
    <name evidence="2" type="ORF">UCDDA912_g04388</name>
</gene>
<sequence>MDHLPLPKNSPIDPIEVPYSCTADYDGGPMLEYPVRRGWKVKYSPWGIRYLDENGDKPSNAKLEDFIQTWLYFGFLHELFGDFADIKSFVTQNSHGKPVGEEAARSVSQLNMFLVDDMANKGWCPFDIDRVDKSATSATLLYYLAHLPPPRPDTDHSLCTTDVCKSMTIDPSYRTKHVPKDCQCTSEFSDTPNVINALQGDEIPLIQEVIQLEMLEWPAKEFDDPHTARFIEATDVEPKFRIIESGKGRNFVAISHVWAEGMGNPIGNSLPSCALKWISKTVDRFRFDSDESTDNGQRERTFKEASQGKTPFWLDTICVPVSPPEMWTKAMNRLRKPYQDAALVLVLDSYLYTQDTREIDALEMWARVLCCSWSRRLWTFQEGRLAKPGRLWVLFKDTVMSMEDIWRKFDQTLATEELMTELHLKWRGSNVIRGLAETGGNVPESILRNFRPEPTIWDMRESLKARAVSVPADEVLCLFCNMGLDMELVMRTPPKDRLAVFWRNIQVPAMLCDPKLLLWEESYETIFENEGTNFALRDEEGHWYFVETRDFWNQDRTDRPKAGERLAILHVQHIEDLDNSSRGALGQTTGDPFDFKLSIQAVLGTVEDPVSFEEGEDGEGKSDSDGDGHESETDDGEEAESPGETPDTYTLKETSRELCQKFADKFARFDPRTRNITLAVGANSGRDEEESYDHFAKSARFQLQMRRRNGMKRLKRETWWIID</sequence>
<dbReference type="OrthoDB" id="3639251at2759"/>
<feature type="compositionally biased region" description="Basic and acidic residues" evidence="1">
    <location>
        <begin position="618"/>
        <end position="631"/>
    </location>
</feature>
<dbReference type="STRING" id="1214573.A0A0G2FML8"/>
<evidence type="ECO:0000313" key="2">
    <source>
        <dbReference type="EMBL" id="KKY35607.1"/>
    </source>
</evidence>
<dbReference type="AlphaFoldDB" id="A0A0G2FML8"/>